<evidence type="ECO:0000313" key="3">
    <source>
        <dbReference type="Proteomes" id="UP001597227"/>
    </source>
</evidence>
<dbReference type="Pfam" id="PF13487">
    <property type="entry name" value="HD_5"/>
    <property type="match status" value="1"/>
</dbReference>
<dbReference type="SUPFAM" id="SSF109604">
    <property type="entry name" value="HD-domain/PDEase-like"/>
    <property type="match status" value="1"/>
</dbReference>
<evidence type="ECO:0000259" key="1">
    <source>
        <dbReference type="PROSITE" id="PS51832"/>
    </source>
</evidence>
<dbReference type="PANTHER" id="PTHR43155:SF2">
    <property type="entry name" value="CYCLIC DI-GMP PHOSPHODIESTERASE PA4108"/>
    <property type="match status" value="1"/>
</dbReference>
<keyword evidence="2" id="KW-0378">Hydrolase</keyword>
<dbReference type="Proteomes" id="UP001597227">
    <property type="component" value="Unassembled WGS sequence"/>
</dbReference>
<dbReference type="EMBL" id="JBHUEK010000025">
    <property type="protein sequence ID" value="MFD1780604.1"/>
    <property type="molecule type" value="Genomic_DNA"/>
</dbReference>
<evidence type="ECO:0000313" key="2">
    <source>
        <dbReference type="EMBL" id="MFD1780604.1"/>
    </source>
</evidence>
<dbReference type="SMART" id="SM00471">
    <property type="entry name" value="HDc"/>
    <property type="match status" value="1"/>
</dbReference>
<dbReference type="CDD" id="cd00077">
    <property type="entry name" value="HDc"/>
    <property type="match status" value="1"/>
</dbReference>
<keyword evidence="3" id="KW-1185">Reference proteome</keyword>
<name>A0ABW4MSH9_9BACI</name>
<organism evidence="2 3">
    <name type="scientific">Fredinandcohnia salidurans</name>
    <dbReference type="NCBI Taxonomy" id="2595041"/>
    <lineage>
        <taxon>Bacteria</taxon>
        <taxon>Bacillati</taxon>
        <taxon>Bacillota</taxon>
        <taxon>Bacilli</taxon>
        <taxon>Bacillales</taxon>
        <taxon>Bacillaceae</taxon>
        <taxon>Fredinandcohnia</taxon>
    </lineage>
</organism>
<comment type="caution">
    <text evidence="2">The sequence shown here is derived from an EMBL/GenBank/DDBJ whole genome shotgun (WGS) entry which is preliminary data.</text>
</comment>
<dbReference type="RefSeq" id="WP_304213354.1">
    <property type="nucleotide sequence ID" value="NZ_JBHUEK010000025.1"/>
</dbReference>
<dbReference type="PANTHER" id="PTHR43155">
    <property type="entry name" value="CYCLIC DI-GMP PHOSPHODIESTERASE PA4108-RELATED"/>
    <property type="match status" value="1"/>
</dbReference>
<dbReference type="PROSITE" id="PS51832">
    <property type="entry name" value="HD_GYP"/>
    <property type="match status" value="1"/>
</dbReference>
<dbReference type="EC" id="3.1.4.-" evidence="2"/>
<accession>A0ABW4MSH9</accession>
<sequence length="355" mass="40327">MRVRTSQLQEGCIVSNDIFSLTNTPIIPKNTVLTNEHIQVLHVFLVQDVQVEAFLINGDSFTPTEIVEEVEVEIKESSIAEAYLKSVGEYKQLFESWQAGALLDITKVRQIILPLFKRILEQPKEIFSLYKYINRNDYMYHHAVTVGLLSGYLGRKLEFNKGDCNHLAIAGLLSDCGMSKIDPKILIKGTSLTYGEYKEVKRHPLYSYRIIEKIPLIKDSVKLAVLQHHERIDGTGYVLGVTGERLHPFGKIVAVADVYSAMTSERPYSNRQSPFEVLEEIRRESFGKLDLKVVEALTNSVGIISIGTKVKLSNGQSGEIVFIDKSQPTRPLLKMNEYEFLDLKTDREVYIEEII</sequence>
<protein>
    <submittedName>
        <fullName evidence="2">HD-GYP domain-containing protein</fullName>
        <ecNumber evidence="2">3.1.4.-</ecNumber>
    </submittedName>
</protein>
<proteinExistence type="predicted"/>
<dbReference type="InterPro" id="IPR003607">
    <property type="entry name" value="HD/PDEase_dom"/>
</dbReference>
<dbReference type="InterPro" id="IPR037522">
    <property type="entry name" value="HD_GYP_dom"/>
</dbReference>
<reference evidence="3" key="1">
    <citation type="journal article" date="2019" name="Int. J. Syst. Evol. Microbiol.">
        <title>The Global Catalogue of Microorganisms (GCM) 10K type strain sequencing project: providing services to taxonomists for standard genome sequencing and annotation.</title>
        <authorList>
            <consortium name="The Broad Institute Genomics Platform"/>
            <consortium name="The Broad Institute Genome Sequencing Center for Infectious Disease"/>
            <person name="Wu L."/>
            <person name="Ma J."/>
        </authorList>
    </citation>
    <scope>NUCLEOTIDE SEQUENCE [LARGE SCALE GENOMIC DNA]</scope>
    <source>
        <strain evidence="3">CCUG 15531</strain>
    </source>
</reference>
<feature type="domain" description="HD-GYP" evidence="1">
    <location>
        <begin position="113"/>
        <end position="313"/>
    </location>
</feature>
<gene>
    <name evidence="2" type="ORF">ACFSFW_18210</name>
</gene>
<dbReference type="Gene3D" id="1.10.3210.10">
    <property type="entry name" value="Hypothetical protein af1432"/>
    <property type="match status" value="1"/>
</dbReference>
<dbReference type="GO" id="GO:0016787">
    <property type="term" value="F:hydrolase activity"/>
    <property type="evidence" value="ECO:0007669"/>
    <property type="project" value="UniProtKB-KW"/>
</dbReference>